<name>A0A916JI90_9BACT</name>
<evidence type="ECO:0000256" key="2">
    <source>
        <dbReference type="ARBA" id="ARBA00022723"/>
    </source>
</evidence>
<dbReference type="SUPFAM" id="SSF52440">
    <property type="entry name" value="PreATP-grasp domain"/>
    <property type="match status" value="1"/>
</dbReference>
<sequence>MIQLRQLPVAPEPALKNAGWDWMVGTDTSAYVRSEVVVVKDKAAEQYDQAAQTLYEMFVEAGQYVIDHQLFKELGIPENLVELIKLSWEDDRHIHLYGRFDLAGGTDDAQVKLIEFNADTATCIPETAVVQWAQLKMNGQDESMQFNTLYETLVGQFRYLKEVNPDLTPSLLFTTMEGYPEDDTNVAVLSEAAQEAGFDTDFAYIQDVEFSAEQGIFKQDPEDGSFIRFDFWFKLVPWEYIGQDEPELAKLLTDIVKNRKAVILNPAYTLLFQSKYILKFLWDLFPYHPLLLQTERYPIPHKKCVSKVILGREGANVSILEKGGEVSSAVEGEYENQARIYQEYVEFPRDGDDFFYQAGVFYAGEPCGLGFRRGGRILDNTAQFVGHLVEG</sequence>
<dbReference type="GO" id="GO:0005524">
    <property type="term" value="F:ATP binding"/>
    <property type="evidence" value="ECO:0007669"/>
    <property type="project" value="UniProtKB-KW"/>
</dbReference>
<dbReference type="GO" id="GO:0016874">
    <property type="term" value="F:ligase activity"/>
    <property type="evidence" value="ECO:0007669"/>
    <property type="project" value="UniProtKB-KW"/>
</dbReference>
<evidence type="ECO:0000256" key="5">
    <source>
        <dbReference type="ARBA" id="ARBA00022842"/>
    </source>
</evidence>
<keyword evidence="1 7" id="KW-0436">Ligase</keyword>
<dbReference type="EC" id="6.3.1.-" evidence="7"/>
<proteinExistence type="predicted"/>
<evidence type="ECO:0000313" key="7">
    <source>
        <dbReference type="EMBL" id="CAG5006294.1"/>
    </source>
</evidence>
<dbReference type="RefSeq" id="WP_215240234.1">
    <property type="nucleotide sequence ID" value="NZ_CAJRAF010000002.1"/>
</dbReference>
<accession>A0A916JI90</accession>
<dbReference type="Proteomes" id="UP000680038">
    <property type="component" value="Unassembled WGS sequence"/>
</dbReference>
<dbReference type="AlphaFoldDB" id="A0A916JI90"/>
<feature type="domain" description="Glutathionylspermidine synthase pre-ATP-grasp-like" evidence="6">
    <location>
        <begin position="15"/>
        <end position="389"/>
    </location>
</feature>
<dbReference type="GO" id="GO:0046872">
    <property type="term" value="F:metal ion binding"/>
    <property type="evidence" value="ECO:0007669"/>
    <property type="project" value="UniProtKB-KW"/>
</dbReference>
<comment type="caution">
    <text evidence="7">The sequence shown here is derived from an EMBL/GenBank/DDBJ whole genome shotgun (WGS) entry which is preliminary data.</text>
</comment>
<keyword evidence="8" id="KW-1185">Reference proteome</keyword>
<reference evidence="7" key="1">
    <citation type="submission" date="2021-04" db="EMBL/GenBank/DDBJ databases">
        <authorList>
            <person name="Rodrigo-Torres L."/>
            <person name="Arahal R. D."/>
            <person name="Lucena T."/>
        </authorList>
    </citation>
    <scope>NUCLEOTIDE SEQUENCE</scope>
    <source>
        <strain evidence="7">CECT 9275</strain>
    </source>
</reference>
<keyword evidence="5" id="KW-0460">Magnesium</keyword>
<evidence type="ECO:0000256" key="3">
    <source>
        <dbReference type="ARBA" id="ARBA00022741"/>
    </source>
</evidence>
<dbReference type="Pfam" id="PF03738">
    <property type="entry name" value="GSP_synth"/>
    <property type="match status" value="1"/>
</dbReference>
<evidence type="ECO:0000313" key="8">
    <source>
        <dbReference type="Proteomes" id="UP000680038"/>
    </source>
</evidence>
<dbReference type="InterPro" id="IPR005494">
    <property type="entry name" value="GSPS_pre-ATP-grasp-like_dom"/>
</dbReference>
<keyword evidence="2" id="KW-0479">Metal-binding</keyword>
<evidence type="ECO:0000256" key="1">
    <source>
        <dbReference type="ARBA" id="ARBA00022598"/>
    </source>
</evidence>
<protein>
    <submittedName>
        <fullName evidence="7">Acid--amine ligase YjfC</fullName>
        <ecNumber evidence="7">6.3.1.-</ecNumber>
    </submittedName>
</protein>
<dbReference type="EMBL" id="CAJRAF010000002">
    <property type="protein sequence ID" value="CAG5006294.1"/>
    <property type="molecule type" value="Genomic_DNA"/>
</dbReference>
<dbReference type="Gene3D" id="3.30.1490.330">
    <property type="match status" value="1"/>
</dbReference>
<evidence type="ECO:0000259" key="6">
    <source>
        <dbReference type="Pfam" id="PF03738"/>
    </source>
</evidence>
<gene>
    <name evidence="7" type="primary">yjfC</name>
    <name evidence="7" type="ORF">DYBT9275_03787</name>
</gene>
<keyword evidence="4" id="KW-0067">ATP-binding</keyword>
<organism evidence="7 8">
    <name type="scientific">Dyadobacter helix</name>
    <dbReference type="NCBI Taxonomy" id="2822344"/>
    <lineage>
        <taxon>Bacteria</taxon>
        <taxon>Pseudomonadati</taxon>
        <taxon>Bacteroidota</taxon>
        <taxon>Cytophagia</taxon>
        <taxon>Cytophagales</taxon>
        <taxon>Spirosomataceae</taxon>
        <taxon>Dyadobacter</taxon>
    </lineage>
</organism>
<dbReference type="InterPro" id="IPR016185">
    <property type="entry name" value="PreATP-grasp_dom_sf"/>
</dbReference>
<keyword evidence="3" id="KW-0547">Nucleotide-binding</keyword>
<evidence type="ECO:0000256" key="4">
    <source>
        <dbReference type="ARBA" id="ARBA00022840"/>
    </source>
</evidence>
<dbReference type="SUPFAM" id="SSF56059">
    <property type="entry name" value="Glutathione synthetase ATP-binding domain-like"/>
    <property type="match status" value="1"/>
</dbReference>